<keyword evidence="3" id="KW-1185">Reference proteome</keyword>
<evidence type="ECO:0000259" key="1">
    <source>
        <dbReference type="Pfam" id="PF01370"/>
    </source>
</evidence>
<reference evidence="2 3" key="1">
    <citation type="journal article" date="2024" name="IMA Fungus">
        <title>IMA Genome - F19 : A genome assembly and annotation guide to empower mycologists, including annotated draft genome sequences of Ceratocystis pirilliformis, Diaporthe australafricana, Fusarium ophioides, Paecilomyces lecythidis, and Sporothrix stenoceras.</title>
        <authorList>
            <person name="Aylward J."/>
            <person name="Wilson A.M."/>
            <person name="Visagie C.M."/>
            <person name="Spraker J."/>
            <person name="Barnes I."/>
            <person name="Buitendag C."/>
            <person name="Ceriani C."/>
            <person name="Del Mar Angel L."/>
            <person name="du Plessis D."/>
            <person name="Fuchs T."/>
            <person name="Gasser K."/>
            <person name="Kramer D."/>
            <person name="Li W."/>
            <person name="Munsamy K."/>
            <person name="Piso A."/>
            <person name="Price J.L."/>
            <person name="Sonnekus B."/>
            <person name="Thomas C."/>
            <person name="van der Nest A."/>
            <person name="van Dijk A."/>
            <person name="van Heerden A."/>
            <person name="van Vuuren N."/>
            <person name="Yilmaz N."/>
            <person name="Duong T.A."/>
            <person name="van der Merwe N.A."/>
            <person name="Wingfield M.J."/>
            <person name="Wingfield B.D."/>
        </authorList>
    </citation>
    <scope>NUCLEOTIDE SEQUENCE [LARGE SCALE GENOMIC DNA]</scope>
    <source>
        <strain evidence="2 3">CMW 18300</strain>
    </source>
</reference>
<evidence type="ECO:0000313" key="3">
    <source>
        <dbReference type="Proteomes" id="UP001583177"/>
    </source>
</evidence>
<dbReference type="PANTHER" id="PTHR43245:SF54">
    <property type="entry name" value="BLL0593 PROTEIN"/>
    <property type="match status" value="1"/>
</dbReference>
<dbReference type="Proteomes" id="UP001583177">
    <property type="component" value="Unassembled WGS sequence"/>
</dbReference>
<comment type="caution">
    <text evidence="2">The sequence shown here is derived from an EMBL/GenBank/DDBJ whole genome shotgun (WGS) entry which is preliminary data.</text>
</comment>
<evidence type="ECO:0000313" key="2">
    <source>
        <dbReference type="EMBL" id="KAL1867859.1"/>
    </source>
</evidence>
<dbReference type="CDD" id="cd08946">
    <property type="entry name" value="SDR_e"/>
    <property type="match status" value="1"/>
</dbReference>
<organism evidence="2 3">
    <name type="scientific">Diaporthe australafricana</name>
    <dbReference type="NCBI Taxonomy" id="127596"/>
    <lineage>
        <taxon>Eukaryota</taxon>
        <taxon>Fungi</taxon>
        <taxon>Dikarya</taxon>
        <taxon>Ascomycota</taxon>
        <taxon>Pezizomycotina</taxon>
        <taxon>Sordariomycetes</taxon>
        <taxon>Sordariomycetidae</taxon>
        <taxon>Diaporthales</taxon>
        <taxon>Diaporthaceae</taxon>
        <taxon>Diaporthe</taxon>
    </lineage>
</organism>
<sequence length="351" mass="38130">MATSAPDVLVTGSSGHLGHALMLKLQSYGHSPLGIDIKSSLREDTLQGSITDRPFIRELLTSRPTIQHIIHTATLHKPHIGSHTKEDFISTNITGTLILLEEAAAIYPQQIKSFIFLSTTSTFGAALSPAPGQPAAWIDESVVPMPKNIYGATKTAAEDVCRLVHAQSGLPTLVLRTSRFFPEADDDERRRAAAPDDANLKVCELAYRRVDVADVVAACVCALRRAAGGKVVWGKYIVSAPTPLGRDEETLRLLNGEGEEEDGAVAALMERCVPGCGDVFAQKGWKHLSRVDRVYDSSRAVKELGWEPEFTFQACIGKLSRGEDWRSELTHAVGKRGYHDVPTGVYTTGES</sequence>
<feature type="domain" description="NAD-dependent epimerase/dehydratase" evidence="1">
    <location>
        <begin position="8"/>
        <end position="228"/>
    </location>
</feature>
<name>A0ABR3WX17_9PEZI</name>
<dbReference type="Gene3D" id="3.40.50.720">
    <property type="entry name" value="NAD(P)-binding Rossmann-like Domain"/>
    <property type="match status" value="1"/>
</dbReference>
<proteinExistence type="predicted"/>
<gene>
    <name evidence="2" type="ORF">Daus18300_006134</name>
</gene>
<dbReference type="InterPro" id="IPR001509">
    <property type="entry name" value="Epimerase_deHydtase"/>
</dbReference>
<dbReference type="SUPFAM" id="SSF51735">
    <property type="entry name" value="NAD(P)-binding Rossmann-fold domains"/>
    <property type="match status" value="1"/>
</dbReference>
<dbReference type="Pfam" id="PF01370">
    <property type="entry name" value="Epimerase"/>
    <property type="match status" value="1"/>
</dbReference>
<dbReference type="EMBL" id="JAWRVE010000048">
    <property type="protein sequence ID" value="KAL1867859.1"/>
    <property type="molecule type" value="Genomic_DNA"/>
</dbReference>
<protein>
    <recommendedName>
        <fullName evidence="1">NAD-dependent epimerase/dehydratase domain-containing protein</fullName>
    </recommendedName>
</protein>
<dbReference type="InterPro" id="IPR050177">
    <property type="entry name" value="Lipid_A_modif_metabolic_enz"/>
</dbReference>
<accession>A0ABR3WX17</accession>
<dbReference type="InterPro" id="IPR036291">
    <property type="entry name" value="NAD(P)-bd_dom_sf"/>
</dbReference>
<dbReference type="PANTHER" id="PTHR43245">
    <property type="entry name" value="BIFUNCTIONAL POLYMYXIN RESISTANCE PROTEIN ARNA"/>
    <property type="match status" value="1"/>
</dbReference>